<accession>A0A1I7UWJ1</accession>
<dbReference type="eggNOG" id="ENOG502TJSN">
    <property type="taxonomic scope" value="Eukaryota"/>
</dbReference>
<organism evidence="2 3">
    <name type="scientific">Caenorhabditis tropicalis</name>
    <dbReference type="NCBI Taxonomy" id="1561998"/>
    <lineage>
        <taxon>Eukaryota</taxon>
        <taxon>Metazoa</taxon>
        <taxon>Ecdysozoa</taxon>
        <taxon>Nematoda</taxon>
        <taxon>Chromadorea</taxon>
        <taxon>Rhabditida</taxon>
        <taxon>Rhabditina</taxon>
        <taxon>Rhabditomorpha</taxon>
        <taxon>Rhabditoidea</taxon>
        <taxon>Rhabditidae</taxon>
        <taxon>Peloderinae</taxon>
        <taxon>Caenorhabditis</taxon>
    </lineage>
</organism>
<dbReference type="PANTHER" id="PTHR23015">
    <property type="entry name" value="UNCHARACTERIZED C.ELEGANS PROTEIN"/>
    <property type="match status" value="1"/>
</dbReference>
<dbReference type="Proteomes" id="UP000095282">
    <property type="component" value="Unplaced"/>
</dbReference>
<name>A0A1I7UWJ1_9PELO</name>
<dbReference type="GO" id="GO:0045087">
    <property type="term" value="P:innate immune response"/>
    <property type="evidence" value="ECO:0007669"/>
    <property type="project" value="TreeGrafter"/>
</dbReference>
<dbReference type="Pfam" id="PF01827">
    <property type="entry name" value="FTH"/>
    <property type="match status" value="1"/>
</dbReference>
<evidence type="ECO:0000259" key="1">
    <source>
        <dbReference type="PROSITE" id="PS50181"/>
    </source>
</evidence>
<dbReference type="SUPFAM" id="SSF81383">
    <property type="entry name" value="F-box domain"/>
    <property type="match status" value="1"/>
</dbReference>
<dbReference type="InterPro" id="IPR040161">
    <property type="entry name" value="FB224"/>
</dbReference>
<evidence type="ECO:0000313" key="3">
    <source>
        <dbReference type="WBParaSite" id="Csp11.Scaffold630.g20055.t1"/>
    </source>
</evidence>
<dbReference type="AlphaFoldDB" id="A0A1I7UWJ1"/>
<sequence>MSSIETLSGLPELPFSHVLKHVDYQSLQALRKVCHHFRNFIDCIVPASRITEIEIEHGTEANIFQFMENGRKTKISYQYHEKGCIVIRKNDGLKYKNNLENEDFFDCFWRDFEIILKHQKSVLNNFHVIIRHHTRNSEKTGVFLEHFQRTLASMTPKLQVKNLELEVLNLNQAQSVLPFVNSERIEKLVIFVYKDHFRIRLDTSEMTKLEIWKNSFSSGIFELGKERSDVIVTEGRINAPEINGKILLAAKNVSFLI</sequence>
<keyword evidence="2" id="KW-1185">Reference proteome</keyword>
<dbReference type="WBParaSite" id="Csp11.Scaffold630.g20055.t1">
    <property type="protein sequence ID" value="Csp11.Scaffold630.g20055.t1"/>
    <property type="gene ID" value="Csp11.Scaffold630.g20055"/>
</dbReference>
<feature type="domain" description="F-box" evidence="1">
    <location>
        <begin position="4"/>
        <end position="53"/>
    </location>
</feature>
<dbReference type="PANTHER" id="PTHR23015:SF4">
    <property type="entry name" value="DUF38 DOMAIN-CONTAINING PROTEIN-RELATED"/>
    <property type="match status" value="1"/>
</dbReference>
<evidence type="ECO:0000313" key="2">
    <source>
        <dbReference type="Proteomes" id="UP000095282"/>
    </source>
</evidence>
<protein>
    <submittedName>
        <fullName evidence="3">F-box domain-containing protein</fullName>
    </submittedName>
</protein>
<dbReference type="InterPro" id="IPR036047">
    <property type="entry name" value="F-box-like_dom_sf"/>
</dbReference>
<dbReference type="Pfam" id="PF00646">
    <property type="entry name" value="F-box"/>
    <property type="match status" value="1"/>
</dbReference>
<dbReference type="InterPro" id="IPR002900">
    <property type="entry name" value="DUF38/FTH_CAE_spp"/>
</dbReference>
<dbReference type="InterPro" id="IPR001810">
    <property type="entry name" value="F-box_dom"/>
</dbReference>
<proteinExistence type="predicted"/>
<reference evidence="3" key="1">
    <citation type="submission" date="2016-11" db="UniProtKB">
        <authorList>
            <consortium name="WormBaseParasite"/>
        </authorList>
    </citation>
    <scope>IDENTIFICATION</scope>
</reference>
<dbReference type="PROSITE" id="PS50181">
    <property type="entry name" value="FBOX"/>
    <property type="match status" value="1"/>
</dbReference>